<keyword evidence="3" id="KW-0238">DNA-binding</keyword>
<feature type="region of interest" description="Disordered" evidence="6">
    <location>
        <begin position="59"/>
        <end position="78"/>
    </location>
</feature>
<evidence type="ECO:0000256" key="3">
    <source>
        <dbReference type="ARBA" id="ARBA00023125"/>
    </source>
</evidence>
<evidence type="ECO:0000313" key="9">
    <source>
        <dbReference type="Proteomes" id="UP000774617"/>
    </source>
</evidence>
<evidence type="ECO:0000256" key="4">
    <source>
        <dbReference type="ARBA" id="ARBA00023163"/>
    </source>
</evidence>
<keyword evidence="9" id="KW-1185">Reference proteome</keyword>
<dbReference type="InterPro" id="IPR051089">
    <property type="entry name" value="prtT"/>
</dbReference>
<dbReference type="SUPFAM" id="SSF57701">
    <property type="entry name" value="Zn2/Cys6 DNA-binding domain"/>
    <property type="match status" value="1"/>
</dbReference>
<reference evidence="8 9" key="1">
    <citation type="journal article" date="2021" name="Nat. Commun.">
        <title>Genetic determinants of endophytism in the Arabidopsis root mycobiome.</title>
        <authorList>
            <person name="Mesny F."/>
            <person name="Miyauchi S."/>
            <person name="Thiergart T."/>
            <person name="Pickel B."/>
            <person name="Atanasova L."/>
            <person name="Karlsson M."/>
            <person name="Huettel B."/>
            <person name="Barry K.W."/>
            <person name="Haridas S."/>
            <person name="Chen C."/>
            <person name="Bauer D."/>
            <person name="Andreopoulos W."/>
            <person name="Pangilinan J."/>
            <person name="LaButti K."/>
            <person name="Riley R."/>
            <person name="Lipzen A."/>
            <person name="Clum A."/>
            <person name="Drula E."/>
            <person name="Henrissat B."/>
            <person name="Kohler A."/>
            <person name="Grigoriev I.V."/>
            <person name="Martin F.M."/>
            <person name="Hacquard S."/>
        </authorList>
    </citation>
    <scope>NUCLEOTIDE SEQUENCE [LARGE SCALE GENOMIC DNA]</scope>
    <source>
        <strain evidence="8 9">MPI-SDFR-AT-0080</strain>
    </source>
</reference>
<comment type="caution">
    <text evidence="8">The sequence shown here is derived from an EMBL/GenBank/DDBJ whole genome shotgun (WGS) entry which is preliminary data.</text>
</comment>
<keyword evidence="4" id="KW-0804">Transcription</keyword>
<comment type="subcellular location">
    <subcellularLocation>
        <location evidence="1">Nucleus</location>
    </subcellularLocation>
</comment>
<keyword evidence="2" id="KW-0805">Transcription regulation</keyword>
<proteinExistence type="predicted"/>
<feature type="region of interest" description="Disordered" evidence="6">
    <location>
        <begin position="89"/>
        <end position="148"/>
    </location>
</feature>
<organism evidence="8 9">
    <name type="scientific">Macrophomina phaseolina</name>
    <dbReference type="NCBI Taxonomy" id="35725"/>
    <lineage>
        <taxon>Eukaryota</taxon>
        <taxon>Fungi</taxon>
        <taxon>Dikarya</taxon>
        <taxon>Ascomycota</taxon>
        <taxon>Pezizomycotina</taxon>
        <taxon>Dothideomycetes</taxon>
        <taxon>Dothideomycetes incertae sedis</taxon>
        <taxon>Botryosphaeriales</taxon>
        <taxon>Botryosphaeriaceae</taxon>
        <taxon>Macrophomina</taxon>
    </lineage>
</organism>
<evidence type="ECO:0000256" key="2">
    <source>
        <dbReference type="ARBA" id="ARBA00023015"/>
    </source>
</evidence>
<evidence type="ECO:0000256" key="6">
    <source>
        <dbReference type="SAM" id="MobiDB-lite"/>
    </source>
</evidence>
<feature type="compositionally biased region" description="Polar residues" evidence="6">
    <location>
        <begin position="89"/>
        <end position="124"/>
    </location>
</feature>
<feature type="region of interest" description="Disordered" evidence="6">
    <location>
        <begin position="1"/>
        <end position="20"/>
    </location>
</feature>
<sequence>MTSLQATSSSPSTAPVPPPQFARACRNCAVAKTKCVPVAGGASSDCERCHRLKRVCVRDPPSQRKRKPPTAKNTRLEQKLDRLVTLLSSNPQSHGQDQLQQPSSSSATPDHHQATPSTTNTFSSDTHDSTRPRPRQNSPPISGERGAFNARAVVPCDHSELDPGDEEAARCLHNYQTYMAKYFPFVVIPPDVTVTTLRDTKPFLFKAIVVVASVQDLARQRAMGFALMSELTTKLFIQGQRSVDLLQGILVWLAWYHVHFFVNPQTTNLLQLAVGLVIDLGLKRTARAYRQERLENAIARSAHGEHANSELRTSEQRRALLGCFYLTTIVSQWAKRFDSLRYNAQLSDACRNLEEAQEYPSDRFLVYLVRLQNIVQRVERKVSVNDFTADTMIPLAMFVNALHSELEDFKNSIPADVAENSMIWMHYYSAEVYLYEISLSPLPNTAQYGDFTYRRLEMLNSCMQAAKSFMRLCHEFPTASYINMSFMQFSQLTSTIIALSKLTRLECPGWDREYAQAFIDFGGLMLKTAALYEEARAVAEVPVADNPILTFFARKLRFIKAWNDAKMKGSDPGPEQFENQRSSEDKGGGGGSGGATDDSARAPGMTQAPEAAAKEPPNGRLHVNVTMGGEPMQLEDISQESIFDQLDPSFWHEWAAGDLTMWDADSLQQTCYNFDGMGGSYS</sequence>
<keyword evidence="5" id="KW-0539">Nucleus</keyword>
<dbReference type="EMBL" id="JAGTJR010000001">
    <property type="protein sequence ID" value="KAH7065408.1"/>
    <property type="molecule type" value="Genomic_DNA"/>
</dbReference>
<dbReference type="PANTHER" id="PTHR31845:SF10">
    <property type="entry name" value="ZN(II)2CYS6 TRANSCRIPTION FACTOR (EUROFUNG)"/>
    <property type="match status" value="1"/>
</dbReference>
<dbReference type="PROSITE" id="PS00463">
    <property type="entry name" value="ZN2_CY6_FUNGAL_1"/>
    <property type="match status" value="1"/>
</dbReference>
<dbReference type="PANTHER" id="PTHR31845">
    <property type="entry name" value="FINGER DOMAIN PROTEIN, PUTATIVE-RELATED"/>
    <property type="match status" value="1"/>
</dbReference>
<feature type="compositionally biased region" description="Low complexity" evidence="6">
    <location>
        <begin position="1"/>
        <end position="13"/>
    </location>
</feature>
<gene>
    <name evidence="8" type="ORF">B0J12DRAFT_640303</name>
</gene>
<evidence type="ECO:0000259" key="7">
    <source>
        <dbReference type="PROSITE" id="PS00463"/>
    </source>
</evidence>
<dbReference type="Proteomes" id="UP000774617">
    <property type="component" value="Unassembled WGS sequence"/>
</dbReference>
<dbReference type="Gene3D" id="4.10.240.10">
    <property type="entry name" value="Zn(2)-C6 fungal-type DNA-binding domain"/>
    <property type="match status" value="1"/>
</dbReference>
<dbReference type="InterPro" id="IPR001138">
    <property type="entry name" value="Zn2Cys6_DnaBD"/>
</dbReference>
<feature type="region of interest" description="Disordered" evidence="6">
    <location>
        <begin position="567"/>
        <end position="620"/>
    </location>
</feature>
<name>A0ABQ8GVY8_9PEZI</name>
<dbReference type="InterPro" id="IPR036864">
    <property type="entry name" value="Zn2-C6_fun-type_DNA-bd_sf"/>
</dbReference>
<evidence type="ECO:0000256" key="5">
    <source>
        <dbReference type="ARBA" id="ARBA00023242"/>
    </source>
</evidence>
<feature type="domain" description="Zn(2)-C6 fungal-type" evidence="7">
    <location>
        <begin position="24"/>
        <end position="56"/>
    </location>
</feature>
<accession>A0ABQ8GVY8</accession>
<dbReference type="CDD" id="cd12148">
    <property type="entry name" value="fungal_TF_MHR"/>
    <property type="match status" value="1"/>
</dbReference>
<protein>
    <recommendedName>
        <fullName evidence="7">Zn(2)-C6 fungal-type domain-containing protein</fullName>
    </recommendedName>
</protein>
<evidence type="ECO:0000256" key="1">
    <source>
        <dbReference type="ARBA" id="ARBA00004123"/>
    </source>
</evidence>
<evidence type="ECO:0000313" key="8">
    <source>
        <dbReference type="EMBL" id="KAH7065408.1"/>
    </source>
</evidence>